<dbReference type="InterPro" id="IPR016040">
    <property type="entry name" value="NAD(P)-bd_dom"/>
</dbReference>
<organism evidence="3">
    <name type="scientific">Candidatus Kentrum sp. FM</name>
    <dbReference type="NCBI Taxonomy" id="2126340"/>
    <lineage>
        <taxon>Bacteria</taxon>
        <taxon>Pseudomonadati</taxon>
        <taxon>Pseudomonadota</taxon>
        <taxon>Gammaproteobacteria</taxon>
        <taxon>Candidatus Kentrum</taxon>
    </lineage>
</organism>
<sequence length="353" mass="39221">MDAAFWKGRKVFLTGHTGFKGSWLSLWLESLGAEVWGYALAPATRPNLYRVARVEEGIVSILGDLADGDAVTEAIRRQGAEIIIHMGAQSLVRRSYREPVETFATNVQGTVHVLEAARRVETVRAVVVVTSDKCYENREWPWSYRENDPMGGHDPYSASKGCAELVVSAYRNAFLDASGVMVASARAGNVIGGGDWSEDRLVPDIIRAFGKGETVSLRSPGAIRPWQHVLDPLHGYLLLAERLVREGRDYARGWNFGPDARDTRTVAEVTESMAALWGDDARWHAAGKASEHEAHLLRLDSGLAQSRLGWRPALSLEQALAWTVQWYLSHRTGTVDMRALTLEQIRQFDDLPE</sequence>
<gene>
    <name evidence="2" type="ORF">BECKFM1743A_GA0114220_100761</name>
    <name evidence="4" type="ORF">BECKFM1743B_GA0114221_100751</name>
    <name evidence="3" type="ORF">BECKFM1743C_GA0114222_100847</name>
</gene>
<evidence type="ECO:0000313" key="3">
    <source>
        <dbReference type="EMBL" id="VFJ50375.1"/>
    </source>
</evidence>
<reference evidence="3" key="1">
    <citation type="submission" date="2019-02" db="EMBL/GenBank/DDBJ databases">
        <authorList>
            <person name="Gruber-Vodicka R. H."/>
            <person name="Seah K. B. B."/>
        </authorList>
    </citation>
    <scope>NUCLEOTIDE SEQUENCE</scope>
    <source>
        <strain evidence="2">BECK_BZ163</strain>
        <strain evidence="4">BECK_BZ164</strain>
        <strain evidence="3">BECK_BZ165</strain>
    </source>
</reference>
<dbReference type="PANTHER" id="PTHR43000">
    <property type="entry name" value="DTDP-D-GLUCOSE 4,6-DEHYDRATASE-RELATED"/>
    <property type="match status" value="1"/>
</dbReference>
<dbReference type="Gene3D" id="3.40.50.720">
    <property type="entry name" value="NAD(P)-binding Rossmann-like Domain"/>
    <property type="match status" value="1"/>
</dbReference>
<evidence type="ECO:0000313" key="4">
    <source>
        <dbReference type="EMBL" id="VFK08596.1"/>
    </source>
</evidence>
<dbReference type="EMBL" id="CAADEZ010000076">
    <property type="protein sequence ID" value="VFJ49765.1"/>
    <property type="molecule type" value="Genomic_DNA"/>
</dbReference>
<accession>A0A450SD00</accession>
<feature type="domain" description="NAD(P)-binding" evidence="1">
    <location>
        <begin position="13"/>
        <end position="320"/>
    </location>
</feature>
<dbReference type="SUPFAM" id="SSF51735">
    <property type="entry name" value="NAD(P)-binding Rossmann-fold domains"/>
    <property type="match status" value="1"/>
</dbReference>
<dbReference type="InterPro" id="IPR013445">
    <property type="entry name" value="CDP_4_6_deHydtase"/>
</dbReference>
<protein>
    <submittedName>
        <fullName evidence="3">CDP-glucose 4,6-dehydratase</fullName>
    </submittedName>
</protein>
<evidence type="ECO:0000313" key="2">
    <source>
        <dbReference type="EMBL" id="VFJ49765.1"/>
    </source>
</evidence>
<dbReference type="EMBL" id="CAADFL010000075">
    <property type="protein sequence ID" value="VFK08596.1"/>
    <property type="molecule type" value="Genomic_DNA"/>
</dbReference>
<dbReference type="AlphaFoldDB" id="A0A450SD00"/>
<dbReference type="Pfam" id="PF16363">
    <property type="entry name" value="GDP_Man_Dehyd"/>
    <property type="match status" value="1"/>
</dbReference>
<evidence type="ECO:0000259" key="1">
    <source>
        <dbReference type="Pfam" id="PF16363"/>
    </source>
</evidence>
<name>A0A450SD00_9GAMM</name>
<dbReference type="CDD" id="cd05252">
    <property type="entry name" value="CDP_GD_SDR_e"/>
    <property type="match status" value="1"/>
</dbReference>
<proteinExistence type="predicted"/>
<dbReference type="InterPro" id="IPR036291">
    <property type="entry name" value="NAD(P)-bd_dom_sf"/>
</dbReference>
<dbReference type="NCBIfam" id="TIGR02622">
    <property type="entry name" value="CDP_4_6_dhtase"/>
    <property type="match status" value="1"/>
</dbReference>
<dbReference type="EMBL" id="CAADFA010000084">
    <property type="protein sequence ID" value="VFJ50375.1"/>
    <property type="molecule type" value="Genomic_DNA"/>
</dbReference>
<dbReference type="Gene3D" id="3.90.25.10">
    <property type="entry name" value="UDP-galactose 4-epimerase, domain 1"/>
    <property type="match status" value="1"/>
</dbReference>